<name>A0A8S5LB21_9CAUD</name>
<dbReference type="Pfam" id="PF13392">
    <property type="entry name" value="HNH_3"/>
    <property type="match status" value="1"/>
</dbReference>
<sequence>MLNCKITKEIWKDTVEFPDRFEVSNLGNIRNKKTKVLKKQVNSGSSKGYKAIIVSVNNKATNHSVHRMVAKAFIPNPEGKPQVNHKNSIRDDNRVENLEWVTVSENIQHAMKHGAMNHSAVKGVKKSNAQSRFHNVCWREDKKRWVTTTKLNGKRLSQRLFKSEEDAAKWADELLRLHNITDRPFNFI</sequence>
<feature type="domain" description="NUMOD4" evidence="1">
    <location>
        <begin position="9"/>
        <end position="43"/>
    </location>
</feature>
<keyword evidence="3" id="KW-0540">Nuclease</keyword>
<keyword evidence="3" id="KW-0378">Hydrolase</keyword>
<feature type="domain" description="HNH nuclease" evidence="2">
    <location>
        <begin position="65"/>
        <end position="106"/>
    </location>
</feature>
<accession>A0A8S5LB21</accession>
<dbReference type="Pfam" id="PF07463">
    <property type="entry name" value="NUMOD4"/>
    <property type="match status" value="1"/>
</dbReference>
<organism evidence="3">
    <name type="scientific">Podoviridae sp. ctBev14</name>
    <dbReference type="NCBI Taxonomy" id="2823556"/>
    <lineage>
        <taxon>Viruses</taxon>
        <taxon>Duplodnaviria</taxon>
        <taxon>Heunggongvirae</taxon>
        <taxon>Uroviricota</taxon>
        <taxon>Caudoviricetes</taxon>
    </lineage>
</organism>
<evidence type="ECO:0000259" key="2">
    <source>
        <dbReference type="Pfam" id="PF13392"/>
    </source>
</evidence>
<dbReference type="Gene3D" id="3.90.75.20">
    <property type="match status" value="1"/>
</dbReference>
<dbReference type="GO" id="GO:0004519">
    <property type="term" value="F:endonuclease activity"/>
    <property type="evidence" value="ECO:0007669"/>
    <property type="project" value="UniProtKB-KW"/>
</dbReference>
<dbReference type="InterPro" id="IPR003615">
    <property type="entry name" value="HNH_nuc"/>
</dbReference>
<reference evidence="3" key="1">
    <citation type="journal article" date="2021" name="Proc. Natl. Acad. Sci. U.S.A.">
        <title>A Catalog of Tens of Thousands of Viruses from Human Metagenomes Reveals Hidden Associations with Chronic Diseases.</title>
        <authorList>
            <person name="Tisza M.J."/>
            <person name="Buck C.B."/>
        </authorList>
    </citation>
    <scope>NUCLEOTIDE SEQUENCE</scope>
    <source>
        <strain evidence="3">CtBev14</strain>
    </source>
</reference>
<proteinExistence type="predicted"/>
<keyword evidence="3" id="KW-0255">Endonuclease</keyword>
<evidence type="ECO:0000313" key="3">
    <source>
        <dbReference type="EMBL" id="DAD67035.1"/>
    </source>
</evidence>
<protein>
    <submittedName>
        <fullName evidence="3">Homing endonuclease</fullName>
    </submittedName>
</protein>
<dbReference type="InterPro" id="IPR010902">
    <property type="entry name" value="NUMOD4"/>
</dbReference>
<dbReference type="SUPFAM" id="SSF54060">
    <property type="entry name" value="His-Me finger endonucleases"/>
    <property type="match status" value="1"/>
</dbReference>
<evidence type="ECO:0000259" key="1">
    <source>
        <dbReference type="Pfam" id="PF07463"/>
    </source>
</evidence>
<dbReference type="EMBL" id="BK014667">
    <property type="protein sequence ID" value="DAD67035.1"/>
    <property type="molecule type" value="Genomic_DNA"/>
</dbReference>
<dbReference type="InterPro" id="IPR044925">
    <property type="entry name" value="His-Me_finger_sf"/>
</dbReference>
<dbReference type="GO" id="GO:0016788">
    <property type="term" value="F:hydrolase activity, acting on ester bonds"/>
    <property type="evidence" value="ECO:0007669"/>
    <property type="project" value="InterPro"/>
</dbReference>